<sequence length="101" mass="11604">ILALNHQPPLVQTQRRTRENPTLNHDIFEIIDFGTFWTNLTMIAEILYSYCRILNNLQRDNAKLIHSYWSFVGASTNELGVVACRLYGICVNAAAVKHLWS</sequence>
<name>A0ABN7XG22_GIGMA</name>
<proteinExistence type="predicted"/>
<dbReference type="Proteomes" id="UP000789901">
    <property type="component" value="Unassembled WGS sequence"/>
</dbReference>
<reference evidence="1 2" key="1">
    <citation type="submission" date="2021-06" db="EMBL/GenBank/DDBJ databases">
        <authorList>
            <person name="Kallberg Y."/>
            <person name="Tangrot J."/>
            <person name="Rosling A."/>
        </authorList>
    </citation>
    <scope>NUCLEOTIDE SEQUENCE [LARGE SCALE GENOMIC DNA]</scope>
    <source>
        <strain evidence="1 2">120-4 pot B 10/14</strain>
    </source>
</reference>
<keyword evidence="2" id="KW-1185">Reference proteome</keyword>
<evidence type="ECO:0000313" key="2">
    <source>
        <dbReference type="Proteomes" id="UP000789901"/>
    </source>
</evidence>
<dbReference type="EMBL" id="CAJVQB010134700">
    <property type="protein sequence ID" value="CAG8854207.1"/>
    <property type="molecule type" value="Genomic_DNA"/>
</dbReference>
<feature type="non-terminal residue" evidence="1">
    <location>
        <position position="101"/>
    </location>
</feature>
<protein>
    <submittedName>
        <fullName evidence="1">766_t:CDS:1</fullName>
    </submittedName>
</protein>
<organism evidence="1 2">
    <name type="scientific">Gigaspora margarita</name>
    <dbReference type="NCBI Taxonomy" id="4874"/>
    <lineage>
        <taxon>Eukaryota</taxon>
        <taxon>Fungi</taxon>
        <taxon>Fungi incertae sedis</taxon>
        <taxon>Mucoromycota</taxon>
        <taxon>Glomeromycotina</taxon>
        <taxon>Glomeromycetes</taxon>
        <taxon>Diversisporales</taxon>
        <taxon>Gigasporaceae</taxon>
        <taxon>Gigaspora</taxon>
    </lineage>
</organism>
<accession>A0ABN7XG22</accession>
<comment type="caution">
    <text evidence="1">The sequence shown here is derived from an EMBL/GenBank/DDBJ whole genome shotgun (WGS) entry which is preliminary data.</text>
</comment>
<evidence type="ECO:0000313" key="1">
    <source>
        <dbReference type="EMBL" id="CAG8854207.1"/>
    </source>
</evidence>
<gene>
    <name evidence="1" type="ORF">GMARGA_LOCUS43028</name>
</gene>
<feature type="non-terminal residue" evidence="1">
    <location>
        <position position="1"/>
    </location>
</feature>